<dbReference type="AlphaFoldDB" id="A0A443HYB7"/>
<dbReference type="SUPFAM" id="SSF54373">
    <property type="entry name" value="FAD-linked reductases, C-terminal domain"/>
    <property type="match status" value="1"/>
</dbReference>
<dbReference type="Gene3D" id="3.30.560.10">
    <property type="entry name" value="Glucose Oxidase, domain 3"/>
    <property type="match status" value="1"/>
</dbReference>
<dbReference type="PANTHER" id="PTHR11552">
    <property type="entry name" value="GLUCOSE-METHANOL-CHOLINE GMC OXIDOREDUCTASE"/>
    <property type="match status" value="1"/>
</dbReference>
<dbReference type="InterPro" id="IPR007867">
    <property type="entry name" value="GMC_OxRtase_C"/>
</dbReference>
<dbReference type="InterPro" id="IPR012132">
    <property type="entry name" value="GMC_OxRdtase"/>
</dbReference>
<accession>A0A443HYB7</accession>
<dbReference type="RefSeq" id="XP_028486428.1">
    <property type="nucleotide sequence ID" value="XM_028633446.1"/>
</dbReference>
<keyword evidence="2" id="KW-0274">FAD</keyword>
<dbReference type="PROSITE" id="PS00624">
    <property type="entry name" value="GMC_OXRED_2"/>
    <property type="match status" value="1"/>
</dbReference>
<evidence type="ECO:0000256" key="1">
    <source>
        <dbReference type="ARBA" id="ARBA00010790"/>
    </source>
</evidence>
<gene>
    <name evidence="4" type="ORF">C8Q69DRAFT_518660</name>
</gene>
<dbReference type="STRING" id="264951.A0A443HYB7"/>
<comment type="cofactor">
    <cofactor evidence="2">
        <name>FAD</name>
        <dbReference type="ChEBI" id="CHEBI:57692"/>
    </cofactor>
</comment>
<dbReference type="GO" id="GO:0016614">
    <property type="term" value="F:oxidoreductase activity, acting on CH-OH group of donors"/>
    <property type="evidence" value="ECO:0007669"/>
    <property type="project" value="InterPro"/>
</dbReference>
<reference evidence="4 5" key="1">
    <citation type="journal article" date="2018" name="Front. Microbiol.">
        <title>Genomic and genetic insights into a cosmopolitan fungus, Paecilomyces variotii (Eurotiales).</title>
        <authorList>
            <person name="Urquhart A.S."/>
            <person name="Mondo S.J."/>
            <person name="Makela M.R."/>
            <person name="Hane J.K."/>
            <person name="Wiebenga A."/>
            <person name="He G."/>
            <person name="Mihaltcheva S."/>
            <person name="Pangilinan J."/>
            <person name="Lipzen A."/>
            <person name="Barry K."/>
            <person name="de Vries R.P."/>
            <person name="Grigoriev I.V."/>
            <person name="Idnurm A."/>
        </authorList>
    </citation>
    <scope>NUCLEOTIDE SEQUENCE [LARGE SCALE GENOMIC DNA]</scope>
    <source>
        <strain evidence="4 5">CBS 101075</strain>
    </source>
</reference>
<feature type="binding site" evidence="2">
    <location>
        <position position="250"/>
    </location>
    <ligand>
        <name>FAD</name>
        <dbReference type="ChEBI" id="CHEBI:57692"/>
    </ligand>
</feature>
<dbReference type="GO" id="GO:0050660">
    <property type="term" value="F:flavin adenine dinucleotide binding"/>
    <property type="evidence" value="ECO:0007669"/>
    <property type="project" value="InterPro"/>
</dbReference>
<feature type="domain" description="Glucose-methanol-choline oxidoreductase N-terminal" evidence="3">
    <location>
        <begin position="291"/>
        <end position="305"/>
    </location>
</feature>
<dbReference type="EMBL" id="RCNU01000003">
    <property type="protein sequence ID" value="RWQ96783.1"/>
    <property type="molecule type" value="Genomic_DNA"/>
</dbReference>
<comment type="similarity">
    <text evidence="1">Belongs to the GMC oxidoreductase family.</text>
</comment>
<dbReference type="InterPro" id="IPR000172">
    <property type="entry name" value="GMC_OxRdtase_N"/>
</dbReference>
<sequence length="623" mass="67988">MADHIPSTSSIEALSVRQFDYIVVGGGIGGLVVARRLSDDATKTVLLIEAGANRTGDARIDTPGFLGTLYGDPNYDWDYISEPQKHVNGRQIPQPRGKVLGGSSAINFSAILYPYRRDFDSWSELGNKGWTADDLAPYLRKFHTYSAPSSETAALLSLDYMDPKSQGADGPLPVTFPDIYGPLNQSWQKTFDVLGWQSNSDDPIKGEKHGAFACPLSIDPKTRARAYATAYYSSDVARRPNLQLLTETHVEKVLLKKGSDGSISATDVQVLTKEGEHHQISARREVILSAGSINTPQILELSGIGQEEILNKHGIPVVISNPRVGENLQDHCLAAVSFEIADGQASGDLLRDPNLLQSAIKSYQESQSGPLCGMPLSIAYLPLVDRNGIVSKDVAEKLVQEHLHTPADHPGIKRQYEVQRQTFVDAKSSTAEYLFLPAQLRMQQGKTTMGELLAPALPGNYISILILNNHPFSRGSVHIRSADPLAKPVFDPNYLSQPIDLEVLARHTQYLEQIVQTAPFSTLLKSPSSRIPEEAAAGFEDLELAKKVVKDRLFTCFHPAGTCAMLPKELGGVVNDRLVVHGTKNLRVVDASVFPLEPTGNIQATVFAVAEKAADLIKEDNKN</sequence>
<keyword evidence="2" id="KW-0285">Flavoprotein</keyword>
<dbReference type="PANTHER" id="PTHR11552:SF210">
    <property type="entry name" value="GLUCOSE-METHANOL-CHOLINE OXIDOREDUCTASE N-TERMINAL DOMAIN-CONTAINING PROTEIN-RELATED"/>
    <property type="match status" value="1"/>
</dbReference>
<protein>
    <submittedName>
        <fullName evidence="4">Putative aryl-alcohol dehydrogenase</fullName>
    </submittedName>
</protein>
<comment type="caution">
    <text evidence="4">The sequence shown here is derived from an EMBL/GenBank/DDBJ whole genome shotgun (WGS) entry which is preliminary data.</text>
</comment>
<dbReference type="GeneID" id="39602723"/>
<name>A0A443HYB7_BYSSP</name>
<evidence type="ECO:0000256" key="2">
    <source>
        <dbReference type="PIRSR" id="PIRSR000137-2"/>
    </source>
</evidence>
<dbReference type="Gene3D" id="3.50.50.60">
    <property type="entry name" value="FAD/NAD(P)-binding domain"/>
    <property type="match status" value="1"/>
</dbReference>
<dbReference type="Proteomes" id="UP000283841">
    <property type="component" value="Unassembled WGS sequence"/>
</dbReference>
<evidence type="ECO:0000313" key="5">
    <source>
        <dbReference type="Proteomes" id="UP000283841"/>
    </source>
</evidence>
<dbReference type="Pfam" id="PF00732">
    <property type="entry name" value="GMC_oxred_N"/>
    <property type="match status" value="1"/>
</dbReference>
<dbReference type="PIRSF" id="PIRSF000137">
    <property type="entry name" value="Alcohol_oxidase"/>
    <property type="match status" value="1"/>
</dbReference>
<feature type="binding site" evidence="2">
    <location>
        <position position="99"/>
    </location>
    <ligand>
        <name>FAD</name>
        <dbReference type="ChEBI" id="CHEBI:57692"/>
    </ligand>
</feature>
<dbReference type="Pfam" id="PF05199">
    <property type="entry name" value="GMC_oxred_C"/>
    <property type="match status" value="1"/>
</dbReference>
<evidence type="ECO:0000313" key="4">
    <source>
        <dbReference type="EMBL" id="RWQ96783.1"/>
    </source>
</evidence>
<evidence type="ECO:0000259" key="3">
    <source>
        <dbReference type="PROSITE" id="PS00624"/>
    </source>
</evidence>
<dbReference type="VEuPathDB" id="FungiDB:C8Q69DRAFT_518660"/>
<dbReference type="SUPFAM" id="SSF51905">
    <property type="entry name" value="FAD/NAD(P)-binding domain"/>
    <property type="match status" value="1"/>
</dbReference>
<proteinExistence type="inferred from homology"/>
<dbReference type="InterPro" id="IPR036188">
    <property type="entry name" value="FAD/NAD-bd_sf"/>
</dbReference>
<keyword evidence="5" id="KW-1185">Reference proteome</keyword>
<organism evidence="4 5">
    <name type="scientific">Byssochlamys spectabilis</name>
    <name type="common">Paecilomyces variotii</name>
    <dbReference type="NCBI Taxonomy" id="264951"/>
    <lineage>
        <taxon>Eukaryota</taxon>
        <taxon>Fungi</taxon>
        <taxon>Dikarya</taxon>
        <taxon>Ascomycota</taxon>
        <taxon>Pezizomycotina</taxon>
        <taxon>Eurotiomycetes</taxon>
        <taxon>Eurotiomycetidae</taxon>
        <taxon>Eurotiales</taxon>
        <taxon>Thermoascaceae</taxon>
        <taxon>Paecilomyces</taxon>
    </lineage>
</organism>